<dbReference type="Pfam" id="PF13578">
    <property type="entry name" value="Methyltransf_24"/>
    <property type="match status" value="1"/>
</dbReference>
<dbReference type="EMBL" id="VKAC01000011">
    <property type="protein sequence ID" value="TXR52881.1"/>
    <property type="molecule type" value="Genomic_DNA"/>
</dbReference>
<reference evidence="2 3" key="1">
    <citation type="submission" date="2019-07" db="EMBL/GenBank/DDBJ databases">
        <title>Quadrisphaera sp. strain DD2A genome sequencing and assembly.</title>
        <authorList>
            <person name="Kim I."/>
        </authorList>
    </citation>
    <scope>NUCLEOTIDE SEQUENCE [LARGE SCALE GENOMIC DNA]</scope>
    <source>
        <strain evidence="2 3">DD2A</strain>
    </source>
</reference>
<dbReference type="InterPro" id="IPR029063">
    <property type="entry name" value="SAM-dependent_MTases_sf"/>
</dbReference>
<evidence type="ECO:0008006" key="4">
    <source>
        <dbReference type="Google" id="ProtNLM"/>
    </source>
</evidence>
<gene>
    <name evidence="2" type="ORF">FMM08_17395</name>
</gene>
<feature type="region of interest" description="Disordered" evidence="1">
    <location>
        <begin position="1"/>
        <end position="123"/>
    </location>
</feature>
<dbReference type="CDD" id="cd02440">
    <property type="entry name" value="AdoMet_MTases"/>
    <property type="match status" value="1"/>
</dbReference>
<proteinExistence type="predicted"/>
<keyword evidence="3" id="KW-1185">Reference proteome</keyword>
<dbReference type="Proteomes" id="UP000321234">
    <property type="component" value="Unassembled WGS sequence"/>
</dbReference>
<evidence type="ECO:0000313" key="2">
    <source>
        <dbReference type="EMBL" id="TXR52881.1"/>
    </source>
</evidence>
<dbReference type="Gene3D" id="3.40.50.150">
    <property type="entry name" value="Vaccinia Virus protein VP39"/>
    <property type="match status" value="1"/>
</dbReference>
<feature type="compositionally biased region" description="Low complexity" evidence="1">
    <location>
        <begin position="50"/>
        <end position="74"/>
    </location>
</feature>
<comment type="caution">
    <text evidence="2">The sequence shown here is derived from an EMBL/GenBank/DDBJ whole genome shotgun (WGS) entry which is preliminary data.</text>
</comment>
<organism evidence="2 3">
    <name type="scientific">Quadrisphaera setariae</name>
    <dbReference type="NCBI Taxonomy" id="2593304"/>
    <lineage>
        <taxon>Bacteria</taxon>
        <taxon>Bacillati</taxon>
        <taxon>Actinomycetota</taxon>
        <taxon>Actinomycetes</taxon>
        <taxon>Kineosporiales</taxon>
        <taxon>Kineosporiaceae</taxon>
        <taxon>Quadrisphaera</taxon>
    </lineage>
</organism>
<dbReference type="PANTHER" id="PTHR43167">
    <property type="entry name" value="PUTATIVE (AFU_ORTHOLOGUE AFUA_6G01830)-RELATED"/>
    <property type="match status" value="1"/>
</dbReference>
<feature type="compositionally biased region" description="Low complexity" evidence="1">
    <location>
        <begin position="107"/>
        <end position="120"/>
    </location>
</feature>
<protein>
    <recommendedName>
        <fullName evidence="4">O-methyltransferase</fullName>
    </recommendedName>
</protein>
<dbReference type="OrthoDB" id="484536at2"/>
<evidence type="ECO:0000313" key="3">
    <source>
        <dbReference type="Proteomes" id="UP000321234"/>
    </source>
</evidence>
<dbReference type="SUPFAM" id="SSF53335">
    <property type="entry name" value="S-adenosyl-L-methionine-dependent methyltransferases"/>
    <property type="match status" value="1"/>
</dbReference>
<feature type="compositionally biased region" description="Gly residues" evidence="1">
    <location>
        <begin position="1"/>
        <end position="12"/>
    </location>
</feature>
<dbReference type="AlphaFoldDB" id="A0A5C8Z6U0"/>
<dbReference type="PANTHER" id="PTHR43167:SF1">
    <property type="entry name" value="PUTATIVE (AFU_ORTHOLOGUE AFUA_6G01830)-RELATED"/>
    <property type="match status" value="1"/>
</dbReference>
<evidence type="ECO:0000256" key="1">
    <source>
        <dbReference type="SAM" id="MobiDB-lite"/>
    </source>
</evidence>
<name>A0A5C8Z6U0_9ACTN</name>
<accession>A0A5C8Z6U0</accession>
<sequence length="351" mass="35469">MLGGRRLPGGSGARRRGAGRDSGGHRRAPAAAPAGSPGGQGPHQRRGRAARLPAGARGAPQARGAPAGAGAAGAQRRRRAAAGSDEHRQRRRRLHHADARAARGRLGDPPAQPAGGAPLPGAGGALGGLAGGLRRGAGGRRRGLTAVTRGLAGVITDGYGRPVSAPGVPDVVLAAERRAVERSFAHSCCAPTGPLLAVLAAAVRPGGRVLELGTGVGVGTAWIASGLVGRDDVEVVTIELDEDLADLVRGTDLPVTVLTRDAVALLPGLGTFDLVFADALGGKWTGLDLTIAAVAPGGVLVVDDMDLGRYHSPEDRAAVTRVRETLLRHPQLVSAELADGTGHILSTRRPA</sequence>